<evidence type="ECO:0000256" key="1">
    <source>
        <dbReference type="SAM" id="MobiDB-lite"/>
    </source>
</evidence>
<keyword evidence="3" id="KW-1185">Reference proteome</keyword>
<accession>A0AAV7SRB4</accession>
<organism evidence="2 3">
    <name type="scientific">Pleurodeles waltl</name>
    <name type="common">Iberian ribbed newt</name>
    <dbReference type="NCBI Taxonomy" id="8319"/>
    <lineage>
        <taxon>Eukaryota</taxon>
        <taxon>Metazoa</taxon>
        <taxon>Chordata</taxon>
        <taxon>Craniata</taxon>
        <taxon>Vertebrata</taxon>
        <taxon>Euteleostomi</taxon>
        <taxon>Amphibia</taxon>
        <taxon>Batrachia</taxon>
        <taxon>Caudata</taxon>
        <taxon>Salamandroidea</taxon>
        <taxon>Salamandridae</taxon>
        <taxon>Pleurodelinae</taxon>
        <taxon>Pleurodeles</taxon>
    </lineage>
</organism>
<feature type="region of interest" description="Disordered" evidence="1">
    <location>
        <begin position="179"/>
        <end position="209"/>
    </location>
</feature>
<evidence type="ECO:0000313" key="2">
    <source>
        <dbReference type="EMBL" id="KAJ1166598.1"/>
    </source>
</evidence>
<gene>
    <name evidence="2" type="ORF">NDU88_006997</name>
</gene>
<sequence length="289" mass="30701">MVLELWIATGQEGSRCIQDHGQQRGKEQCILEGVERAGLLNSAPRTAELQRAVWFSTQDSGAGSAVQHHGEVSRQRDGIFAPSGHKRLRSWGGELCAWTGRGTAAFAGRGTAALQEGVYSSARAGQEAGMGAGLFSSGCLERGAAVDSPQQRVLHLRAGPWGSGPRTGALGLPAAERRGWETGSEDAGGAQSEAEAKQEPAASLEKGPLPLCSPRAQQLPGSRTRSIISTSGRRHFSSAHISACSAAVDMCLALHFLKVNPENSEVILALVVHEYYSFCSQFLYSRSFL</sequence>
<dbReference type="EMBL" id="JANPWB010000008">
    <property type="protein sequence ID" value="KAJ1166598.1"/>
    <property type="molecule type" value="Genomic_DNA"/>
</dbReference>
<dbReference type="Proteomes" id="UP001066276">
    <property type="component" value="Chromosome 4_2"/>
</dbReference>
<comment type="caution">
    <text evidence="2">The sequence shown here is derived from an EMBL/GenBank/DDBJ whole genome shotgun (WGS) entry which is preliminary data.</text>
</comment>
<name>A0AAV7SRB4_PLEWA</name>
<dbReference type="AlphaFoldDB" id="A0AAV7SRB4"/>
<reference evidence="2" key="1">
    <citation type="journal article" date="2022" name="bioRxiv">
        <title>Sequencing and chromosome-scale assembly of the giantPleurodeles waltlgenome.</title>
        <authorList>
            <person name="Brown T."/>
            <person name="Elewa A."/>
            <person name="Iarovenko S."/>
            <person name="Subramanian E."/>
            <person name="Araus A.J."/>
            <person name="Petzold A."/>
            <person name="Susuki M."/>
            <person name="Suzuki K.-i.T."/>
            <person name="Hayashi T."/>
            <person name="Toyoda A."/>
            <person name="Oliveira C."/>
            <person name="Osipova E."/>
            <person name="Leigh N.D."/>
            <person name="Simon A."/>
            <person name="Yun M.H."/>
        </authorList>
    </citation>
    <scope>NUCLEOTIDE SEQUENCE</scope>
    <source>
        <strain evidence="2">20211129_DDA</strain>
        <tissue evidence="2">Liver</tissue>
    </source>
</reference>
<proteinExistence type="predicted"/>
<evidence type="ECO:0000313" key="3">
    <source>
        <dbReference type="Proteomes" id="UP001066276"/>
    </source>
</evidence>
<protein>
    <submittedName>
        <fullName evidence="2">Uncharacterized protein</fullName>
    </submittedName>
</protein>